<feature type="transmembrane region" description="Helical" evidence="8">
    <location>
        <begin position="358"/>
        <end position="376"/>
    </location>
</feature>
<feature type="transmembrane region" description="Helical" evidence="8">
    <location>
        <begin position="149"/>
        <end position="166"/>
    </location>
</feature>
<name>A0ABT6N5L4_9SPHN</name>
<evidence type="ECO:0000256" key="8">
    <source>
        <dbReference type="SAM" id="Phobius"/>
    </source>
</evidence>
<dbReference type="PANTHER" id="PTHR33908">
    <property type="entry name" value="MANNOSYLTRANSFERASE YKCB-RELATED"/>
    <property type="match status" value="1"/>
</dbReference>
<evidence type="ECO:0008006" key="11">
    <source>
        <dbReference type="Google" id="ProtNLM"/>
    </source>
</evidence>
<evidence type="ECO:0000313" key="10">
    <source>
        <dbReference type="Proteomes" id="UP001160625"/>
    </source>
</evidence>
<feature type="transmembrane region" description="Helical" evidence="8">
    <location>
        <begin position="98"/>
        <end position="118"/>
    </location>
</feature>
<dbReference type="InterPro" id="IPR050297">
    <property type="entry name" value="LipidA_mod_glycosyltrf_83"/>
</dbReference>
<feature type="transmembrane region" description="Helical" evidence="8">
    <location>
        <begin position="125"/>
        <end position="143"/>
    </location>
</feature>
<keyword evidence="4" id="KW-0808">Transferase</keyword>
<dbReference type="EMBL" id="JARYGZ010000002">
    <property type="protein sequence ID" value="MDH7640383.1"/>
    <property type="molecule type" value="Genomic_DNA"/>
</dbReference>
<dbReference type="RefSeq" id="WP_281045726.1">
    <property type="nucleotide sequence ID" value="NZ_JARYGZ010000002.1"/>
</dbReference>
<feature type="transmembrane region" description="Helical" evidence="8">
    <location>
        <begin position="25"/>
        <end position="44"/>
    </location>
</feature>
<evidence type="ECO:0000256" key="3">
    <source>
        <dbReference type="ARBA" id="ARBA00022676"/>
    </source>
</evidence>
<evidence type="ECO:0000256" key="4">
    <source>
        <dbReference type="ARBA" id="ARBA00022679"/>
    </source>
</evidence>
<gene>
    <name evidence="9" type="ORF">QGN17_16735</name>
</gene>
<keyword evidence="2" id="KW-1003">Cell membrane</keyword>
<dbReference type="Proteomes" id="UP001160625">
    <property type="component" value="Unassembled WGS sequence"/>
</dbReference>
<keyword evidence="5 8" id="KW-0812">Transmembrane</keyword>
<feature type="transmembrane region" description="Helical" evidence="8">
    <location>
        <begin position="230"/>
        <end position="253"/>
    </location>
</feature>
<evidence type="ECO:0000256" key="6">
    <source>
        <dbReference type="ARBA" id="ARBA00022989"/>
    </source>
</evidence>
<comment type="subcellular location">
    <subcellularLocation>
        <location evidence="1">Cell membrane</location>
        <topology evidence="1">Multi-pass membrane protein</topology>
    </subcellularLocation>
</comment>
<feature type="transmembrane region" description="Helical" evidence="8">
    <location>
        <begin position="313"/>
        <end position="332"/>
    </location>
</feature>
<reference evidence="9" key="1">
    <citation type="submission" date="2023-04" db="EMBL/GenBank/DDBJ databases">
        <title>Sphingomonas sp. MAHUQ-71 isolated from rice field.</title>
        <authorList>
            <person name="Huq M.A."/>
        </authorList>
    </citation>
    <scope>NUCLEOTIDE SEQUENCE</scope>
    <source>
        <strain evidence="9">MAHUQ-71</strain>
    </source>
</reference>
<proteinExistence type="predicted"/>
<evidence type="ECO:0000256" key="1">
    <source>
        <dbReference type="ARBA" id="ARBA00004651"/>
    </source>
</evidence>
<sequence>MATALTAPIGAPAEAAVRRPTRTIGLGHAAIAILLVAIVARWRTFGNPVIHIDEQFYWLVGGRMLHGAIPYIDIWDRKPIGLFLLFAGLRAIGGNGAIAYQMGALLCVWLTGLILFAMGRRIAPAGAALAGAILYVLCLNLAGGEGGQAPVFYNLPVAGAIALILFRRHEAATNGGDLRATGAAAMLLFGIALQIKYSAVFEGVFAGIVLLWLAWRGGRPIPKLAIDAAIWIGCALAPTAAAAAAYAAMGHFGDWWYANATSILARKSEQPDMVRMRIEVMAMLTVPLVASVPLRRWLGCSPADLSVRGDLRFLDGWAASALLGVVLFGSWFNHYALPLFPPFAVIATPLANRRAGRIWIATLLFCSGVWGQRVLWRHTITRGTATTLAHAVEATRGARGCFFVYDGMPAFYDATNSCFLTNHVFSAHLQSLNELGATGIDEAAEVARVMALRPERVMTMEPAYDGENPASRAVIYRILKTDYRLLYLYGDVGHGYAVYGLRGTIPAGPPRFDTPDTRFF</sequence>
<evidence type="ECO:0000256" key="2">
    <source>
        <dbReference type="ARBA" id="ARBA00022475"/>
    </source>
</evidence>
<comment type="caution">
    <text evidence="9">The sequence shown here is derived from an EMBL/GenBank/DDBJ whole genome shotgun (WGS) entry which is preliminary data.</text>
</comment>
<accession>A0ABT6N5L4</accession>
<evidence type="ECO:0000313" key="9">
    <source>
        <dbReference type="EMBL" id="MDH7640383.1"/>
    </source>
</evidence>
<keyword evidence="10" id="KW-1185">Reference proteome</keyword>
<protein>
    <recommendedName>
        <fullName evidence="11">Glycosyltransferase RgtA/B/C/D-like domain-containing protein</fullName>
    </recommendedName>
</protein>
<evidence type="ECO:0000256" key="5">
    <source>
        <dbReference type="ARBA" id="ARBA00022692"/>
    </source>
</evidence>
<evidence type="ECO:0000256" key="7">
    <source>
        <dbReference type="ARBA" id="ARBA00023136"/>
    </source>
</evidence>
<keyword evidence="3" id="KW-0328">Glycosyltransferase</keyword>
<keyword evidence="6 8" id="KW-1133">Transmembrane helix</keyword>
<organism evidence="9 10">
    <name type="scientific">Sphingomonas oryzagri</name>
    <dbReference type="NCBI Taxonomy" id="3042314"/>
    <lineage>
        <taxon>Bacteria</taxon>
        <taxon>Pseudomonadati</taxon>
        <taxon>Pseudomonadota</taxon>
        <taxon>Alphaproteobacteria</taxon>
        <taxon>Sphingomonadales</taxon>
        <taxon>Sphingomonadaceae</taxon>
        <taxon>Sphingomonas</taxon>
    </lineage>
</organism>
<dbReference type="PANTHER" id="PTHR33908:SF11">
    <property type="entry name" value="MEMBRANE PROTEIN"/>
    <property type="match status" value="1"/>
</dbReference>
<keyword evidence="7 8" id="KW-0472">Membrane</keyword>